<evidence type="ECO:0000256" key="2">
    <source>
        <dbReference type="ARBA" id="ARBA00022803"/>
    </source>
</evidence>
<dbReference type="InterPro" id="IPR050498">
    <property type="entry name" value="Ycf3"/>
</dbReference>
<feature type="domain" description="DUF3857" evidence="4">
    <location>
        <begin position="4"/>
        <end position="165"/>
    </location>
</feature>
<comment type="caution">
    <text evidence="5">The sequence shown here is derived from an EMBL/GenBank/DDBJ whole genome shotgun (WGS) entry which is preliminary data.</text>
</comment>
<dbReference type="InterPro" id="IPR019734">
    <property type="entry name" value="TPR_rpt"/>
</dbReference>
<evidence type="ECO:0000256" key="3">
    <source>
        <dbReference type="PROSITE-ProRule" id="PRU00339"/>
    </source>
</evidence>
<dbReference type="PANTHER" id="PTHR44858:SF1">
    <property type="entry name" value="UDP-N-ACETYLGLUCOSAMINE--PEPTIDE N-ACETYLGLUCOSAMINYLTRANSFERASE SPINDLY-RELATED"/>
    <property type="match status" value="1"/>
</dbReference>
<evidence type="ECO:0000259" key="4">
    <source>
        <dbReference type="Pfam" id="PF12969"/>
    </source>
</evidence>
<organism evidence="5 6">
    <name type="scientific">Brevundimonas intermedia</name>
    <dbReference type="NCBI Taxonomy" id="74315"/>
    <lineage>
        <taxon>Bacteria</taxon>
        <taxon>Pseudomonadati</taxon>
        <taxon>Pseudomonadota</taxon>
        <taxon>Alphaproteobacteria</taxon>
        <taxon>Caulobacterales</taxon>
        <taxon>Caulobacteraceae</taxon>
        <taxon>Brevundimonas</taxon>
    </lineage>
</organism>
<reference evidence="5" key="1">
    <citation type="journal article" date="2014" name="Int. J. Syst. Evol. Microbiol.">
        <title>Complete genome of a new Firmicutes species belonging to the dominant human colonic microbiota ('Ruminococcus bicirculans') reveals two chromosomes and a selective capacity to utilize plant glucans.</title>
        <authorList>
            <consortium name="NISC Comparative Sequencing Program"/>
            <person name="Wegmann U."/>
            <person name="Louis P."/>
            <person name="Goesmann A."/>
            <person name="Henrissat B."/>
            <person name="Duncan S.H."/>
            <person name="Flint H.J."/>
        </authorList>
    </citation>
    <scope>NUCLEOTIDE SEQUENCE</scope>
    <source>
        <strain evidence="5">VKM B-1499</strain>
    </source>
</reference>
<evidence type="ECO:0000256" key="1">
    <source>
        <dbReference type="ARBA" id="ARBA00022737"/>
    </source>
</evidence>
<dbReference type="SUPFAM" id="SSF54001">
    <property type="entry name" value="Cysteine proteinases"/>
    <property type="match status" value="1"/>
</dbReference>
<dbReference type="InterPro" id="IPR038765">
    <property type="entry name" value="Papain-like_cys_pep_sf"/>
</dbReference>
<protein>
    <recommendedName>
        <fullName evidence="4">DUF3857 domain-containing protein</fullName>
    </recommendedName>
</protein>
<proteinExistence type="predicted"/>
<dbReference type="Gene3D" id="3.10.620.30">
    <property type="match status" value="1"/>
</dbReference>
<keyword evidence="1" id="KW-0677">Repeat</keyword>
<reference evidence="5" key="2">
    <citation type="submission" date="2023-01" db="EMBL/GenBank/DDBJ databases">
        <authorList>
            <person name="Sun Q."/>
            <person name="Evtushenko L."/>
        </authorList>
    </citation>
    <scope>NUCLEOTIDE SEQUENCE</scope>
    <source>
        <strain evidence="5">VKM B-1499</strain>
    </source>
</reference>
<dbReference type="PROSITE" id="PS50005">
    <property type="entry name" value="TPR"/>
    <property type="match status" value="3"/>
</dbReference>
<dbReference type="InterPro" id="IPR024618">
    <property type="entry name" value="DUF3857"/>
</dbReference>
<dbReference type="Gene3D" id="2.60.40.3140">
    <property type="match status" value="1"/>
</dbReference>
<feature type="repeat" description="TPR" evidence="3">
    <location>
        <begin position="704"/>
        <end position="737"/>
    </location>
</feature>
<dbReference type="Pfam" id="PF13432">
    <property type="entry name" value="TPR_16"/>
    <property type="match status" value="2"/>
</dbReference>
<dbReference type="SMART" id="SM00028">
    <property type="entry name" value="TPR"/>
    <property type="match status" value="5"/>
</dbReference>
<keyword evidence="6" id="KW-1185">Reference proteome</keyword>
<evidence type="ECO:0000313" key="5">
    <source>
        <dbReference type="EMBL" id="GLK50438.1"/>
    </source>
</evidence>
<dbReference type="EMBL" id="BSFD01000011">
    <property type="protein sequence ID" value="GLK50438.1"/>
    <property type="molecule type" value="Genomic_DNA"/>
</dbReference>
<accession>A0ABQ5TDT3</accession>
<dbReference type="InterPro" id="IPR011990">
    <property type="entry name" value="TPR-like_helical_dom_sf"/>
</dbReference>
<sequence length="954" mass="103216">MHVYYGRRSLVQTAQGLSNLNNVTATWDPSSETVQVHAVRILRGDQVIDVLQDQSFQIIQRENNLESSMLDGRLTATLQPRDLRVGDILETAFTIHDTGGVLAPHQEDLVNANSGLKIDHYRLRASWPVGSPLRVEAAEPWADIQPRRIGGNQVFEIDARDLAPVRLPDDLPGRFRMPRIVQFTDFADWSAPSALMAPLYERASTLEAGSPLTALIEEIRAAQATPEARAAAALRLVQDEVRYLALSMGEGGYVPTAADEVWRSRYGDCKGKTVLLLALLHGLGIEAEAVLVSTENGDGLPERLPAMAWFDHVLVRAIIDGKPYWMDGASSGDRTLEDLTPPDYRWALPIKAQGAAFEPIVQPLLRTPGFETTTTLDATAGLDAQAPFTMDLAYYGGAALQMRRQMSAVTREQLQTAMTASVEDKNDAVKVETVDTRYDDDSNVFHILIGGKIRMTWVNGVGGGRVMGLPEVSVFISHQDERTGLLAQYKDQPYAISHPYMNRTSVRVLLPNGGVGFRLEGGDQTVEGGGYRVSRQASLNDGVVEAVRTITSLTPEITAEDMAQARTRAKAMVDTVLRLRAPAGYQATAADRARLAPGDDDVAELIERAENLSQSGDAEGALALLDTAVTAEPDNAEARRKRAEVRLYERDYAGARADYDHAVDLDPADVDAAVGQGRVALVEGRYPDAVVSFTVALRLDPTQTSALSGRGEAYYQLGRFDRSLGDYRALKTASPDDDSGLWGEARALGRLGRAEEARTQIAAKLKDTPESYAALDRLLTLGKADGRLREALPALDAGLTASPDNFGLLSLRGEARAALGDAAGARSDFDAMRRLAGGDSALMNGVCWSQAISGFDLDQALADCDIAAESGVAAFVDSRAMALLHLGRFDEAKTAYDQVLATLPNLPASLYGRGLARQALGDTGGQDDLDRAKALDIDVGEKFEVFEARRKTAQ</sequence>
<name>A0ABQ5TDT3_9CAUL</name>
<feature type="repeat" description="TPR" evidence="3">
    <location>
        <begin position="636"/>
        <end position="669"/>
    </location>
</feature>
<dbReference type="Gene3D" id="1.25.40.10">
    <property type="entry name" value="Tetratricopeptide repeat domain"/>
    <property type="match status" value="3"/>
</dbReference>
<dbReference type="Proteomes" id="UP001143509">
    <property type="component" value="Unassembled WGS sequence"/>
</dbReference>
<dbReference type="PANTHER" id="PTHR44858">
    <property type="entry name" value="TETRATRICOPEPTIDE REPEAT PROTEIN 6"/>
    <property type="match status" value="1"/>
</dbReference>
<dbReference type="SUPFAM" id="SSF48452">
    <property type="entry name" value="TPR-like"/>
    <property type="match status" value="1"/>
</dbReference>
<evidence type="ECO:0000313" key="6">
    <source>
        <dbReference type="Proteomes" id="UP001143509"/>
    </source>
</evidence>
<dbReference type="Pfam" id="PF12969">
    <property type="entry name" value="DUF3857"/>
    <property type="match status" value="1"/>
</dbReference>
<keyword evidence="2 3" id="KW-0802">TPR repeat</keyword>
<feature type="repeat" description="TPR" evidence="3">
    <location>
        <begin position="670"/>
        <end position="703"/>
    </location>
</feature>
<gene>
    <name evidence="5" type="ORF">GCM10017620_34120</name>
</gene>